<evidence type="ECO:0000313" key="1">
    <source>
        <dbReference type="EMBL" id="MXQ52552.1"/>
    </source>
</evidence>
<dbReference type="Pfam" id="PF07070">
    <property type="entry name" value="Spo0M"/>
    <property type="match status" value="1"/>
</dbReference>
<evidence type="ECO:0000313" key="2">
    <source>
        <dbReference type="Proteomes" id="UP000430692"/>
    </source>
</evidence>
<organism evidence="1 2">
    <name type="scientific">Shimazuella alba</name>
    <dbReference type="NCBI Taxonomy" id="2690964"/>
    <lineage>
        <taxon>Bacteria</taxon>
        <taxon>Bacillati</taxon>
        <taxon>Bacillota</taxon>
        <taxon>Bacilli</taxon>
        <taxon>Bacillales</taxon>
        <taxon>Thermoactinomycetaceae</taxon>
        <taxon>Shimazuella</taxon>
    </lineage>
</organism>
<accession>A0A6I4VX10</accession>
<name>A0A6I4VX10_9BACL</name>
<sequence>MSVKRGNVSQEMESLVVHLYVKYKYIHSKRRDHTNRFSQIVTSIPIKQSTFRIEPGQEIQFPFSFDCPENLAVSSKMTEYYFRTELKIRNGKNSGDTDPIQISASGLMKHFLEGCKSLRMSWIHEGYTGPKAPEPKQFIYFLPPRIFRDRIQEILFEFNPHDTKQGIYGTYQIIKKGEGGESSLLKDFLPNTNEHFHFSPNQLATIETAAESIKRWIASQAVNLPRS</sequence>
<comment type="caution">
    <text evidence="1">The sequence shown here is derived from an EMBL/GenBank/DDBJ whole genome shotgun (WGS) entry which is preliminary data.</text>
</comment>
<dbReference type="AlphaFoldDB" id="A0A6I4VX10"/>
<protein>
    <submittedName>
        <fullName evidence="1">Sporulation protein</fullName>
    </submittedName>
</protein>
<dbReference type="RefSeq" id="WP_160799563.1">
    <property type="nucleotide sequence ID" value="NZ_WUUL01000001.1"/>
</dbReference>
<proteinExistence type="predicted"/>
<reference evidence="1 2" key="1">
    <citation type="submission" date="2019-12" db="EMBL/GenBank/DDBJ databases">
        <title>Whole-genome analyses of novel actinobacteria.</title>
        <authorList>
            <person name="Sahin N."/>
            <person name="Saygin H."/>
        </authorList>
    </citation>
    <scope>NUCLEOTIDE SEQUENCE [LARGE SCALE GENOMIC DNA]</scope>
    <source>
        <strain evidence="1 2">KC615</strain>
    </source>
</reference>
<dbReference type="PANTHER" id="PTHR40053">
    <property type="entry name" value="SPORULATION-CONTROL PROTEIN SPO0M"/>
    <property type="match status" value="1"/>
</dbReference>
<dbReference type="EMBL" id="WUUL01000001">
    <property type="protein sequence ID" value="MXQ52552.1"/>
    <property type="molecule type" value="Genomic_DNA"/>
</dbReference>
<gene>
    <name evidence="1" type="ORF">GSM42_02035</name>
</gene>
<dbReference type="PANTHER" id="PTHR40053:SF1">
    <property type="entry name" value="SPORULATION-CONTROL PROTEIN SPO0M"/>
    <property type="match status" value="1"/>
</dbReference>
<dbReference type="InterPro" id="IPR009776">
    <property type="entry name" value="Spore_0_M"/>
</dbReference>
<dbReference type="Proteomes" id="UP000430692">
    <property type="component" value="Unassembled WGS sequence"/>
</dbReference>
<keyword evidence="2" id="KW-1185">Reference proteome</keyword>